<keyword evidence="5" id="KW-1185">Reference proteome</keyword>
<feature type="domain" description="Single" evidence="4">
    <location>
        <begin position="42"/>
        <end position="110"/>
    </location>
</feature>
<gene>
    <name evidence="6" type="primary">LOC111605145</name>
</gene>
<dbReference type="GeneID" id="111605145"/>
<feature type="chain" id="PRO_5026689043" evidence="3">
    <location>
        <begin position="26"/>
        <end position="114"/>
    </location>
</feature>
<keyword evidence="2" id="KW-0964">Secreted</keyword>
<dbReference type="RefSeq" id="XP_023179294.1">
    <property type="nucleotide sequence ID" value="XM_023323526.2"/>
</dbReference>
<feature type="signal peptide" evidence="3">
    <location>
        <begin position="1"/>
        <end position="25"/>
    </location>
</feature>
<dbReference type="Proteomes" id="UP000504633">
    <property type="component" value="Unplaced"/>
</dbReference>
<comment type="subcellular location">
    <subcellularLocation>
        <location evidence="1">Secreted</location>
    </subcellularLocation>
</comment>
<dbReference type="SMART" id="SM01318">
    <property type="entry name" value="SVWC"/>
    <property type="match status" value="1"/>
</dbReference>
<dbReference type="PANTHER" id="PTHR39957">
    <property type="entry name" value="AT09846P1-RELATED"/>
    <property type="match status" value="1"/>
</dbReference>
<evidence type="ECO:0000256" key="3">
    <source>
        <dbReference type="SAM" id="SignalP"/>
    </source>
</evidence>
<name>A0A6J1MD12_DROHY</name>
<organism evidence="5 6">
    <name type="scientific">Drosophila hydei</name>
    <name type="common">Fruit fly</name>
    <dbReference type="NCBI Taxonomy" id="7224"/>
    <lineage>
        <taxon>Eukaryota</taxon>
        <taxon>Metazoa</taxon>
        <taxon>Ecdysozoa</taxon>
        <taxon>Arthropoda</taxon>
        <taxon>Hexapoda</taxon>
        <taxon>Insecta</taxon>
        <taxon>Pterygota</taxon>
        <taxon>Neoptera</taxon>
        <taxon>Endopterygota</taxon>
        <taxon>Diptera</taxon>
        <taxon>Brachycera</taxon>
        <taxon>Muscomorpha</taxon>
        <taxon>Ephydroidea</taxon>
        <taxon>Drosophilidae</taxon>
        <taxon>Drosophila</taxon>
    </lineage>
</organism>
<sequence length="114" mass="12365">MSQFSFIALIACAVFYVLHSHSATAVVVGKADYKNINFPGKCVLNANSIMSPGESGKAPNHPCASITCLEDGTVEFRTCRAVAPPKGCKQRDFVNTNRDFPACCERSYECKPTI</sequence>
<protein>
    <submittedName>
        <fullName evidence="6">Uncharacterized protein LOC111605145</fullName>
    </submittedName>
</protein>
<accession>A0A6J1MD12</accession>
<dbReference type="PANTHER" id="PTHR39957:SF1">
    <property type="entry name" value="AT09846P1-RELATED"/>
    <property type="match status" value="1"/>
</dbReference>
<proteinExistence type="predicted"/>
<dbReference type="KEGG" id="dhe:111605145"/>
<evidence type="ECO:0000313" key="5">
    <source>
        <dbReference type="Proteomes" id="UP000504633"/>
    </source>
</evidence>
<dbReference type="Pfam" id="PF15430">
    <property type="entry name" value="SVWC"/>
    <property type="match status" value="1"/>
</dbReference>
<keyword evidence="3" id="KW-0732">Signal</keyword>
<evidence type="ECO:0000256" key="1">
    <source>
        <dbReference type="ARBA" id="ARBA00004613"/>
    </source>
</evidence>
<dbReference type="OrthoDB" id="7886177at2759"/>
<dbReference type="AlphaFoldDB" id="A0A6J1MD12"/>
<dbReference type="InterPro" id="IPR029277">
    <property type="entry name" value="SVWC_dom"/>
</dbReference>
<reference evidence="6" key="1">
    <citation type="submission" date="2025-08" db="UniProtKB">
        <authorList>
            <consortium name="RefSeq"/>
        </authorList>
    </citation>
    <scope>IDENTIFICATION</scope>
    <source>
        <strain evidence="6">15085-1641.00</strain>
        <tissue evidence="6">Whole body</tissue>
    </source>
</reference>
<evidence type="ECO:0000259" key="4">
    <source>
        <dbReference type="SMART" id="SM01318"/>
    </source>
</evidence>
<dbReference type="GO" id="GO:0005576">
    <property type="term" value="C:extracellular region"/>
    <property type="evidence" value="ECO:0007669"/>
    <property type="project" value="UniProtKB-SubCell"/>
</dbReference>
<evidence type="ECO:0000256" key="2">
    <source>
        <dbReference type="ARBA" id="ARBA00022525"/>
    </source>
</evidence>
<dbReference type="InterPro" id="IPR053308">
    <property type="entry name" value="Vago-like"/>
</dbReference>
<evidence type="ECO:0000313" key="6">
    <source>
        <dbReference type="RefSeq" id="XP_023179294.1"/>
    </source>
</evidence>